<proteinExistence type="predicted"/>
<evidence type="ECO:0000256" key="2">
    <source>
        <dbReference type="SAM" id="SignalP"/>
    </source>
</evidence>
<reference evidence="4" key="1">
    <citation type="submission" date="2011-05" db="EMBL/GenBank/DDBJ databases">
        <title>The genome sequence of Vittaforma corneae strain ATCC 50505.</title>
        <authorList>
            <consortium name="The Broad Institute Genome Sequencing Platform"/>
            <person name="Cuomo C."/>
            <person name="Didier E."/>
            <person name="Bowers L."/>
            <person name="Young S.K."/>
            <person name="Zeng Q."/>
            <person name="Gargeya S."/>
            <person name="Fitzgerald M."/>
            <person name="Haas B."/>
            <person name="Abouelleil A."/>
            <person name="Alvarado L."/>
            <person name="Arachchi H.M."/>
            <person name="Berlin A."/>
            <person name="Chapman S.B."/>
            <person name="Gearin G."/>
            <person name="Goldberg J."/>
            <person name="Griggs A."/>
            <person name="Gujja S."/>
            <person name="Hansen M."/>
            <person name="Heiman D."/>
            <person name="Howarth C."/>
            <person name="Larimer J."/>
            <person name="Lui A."/>
            <person name="MacDonald P.J.P."/>
            <person name="McCowen C."/>
            <person name="Montmayeur A."/>
            <person name="Murphy C."/>
            <person name="Neiman D."/>
            <person name="Pearson M."/>
            <person name="Priest M."/>
            <person name="Roberts A."/>
            <person name="Saif S."/>
            <person name="Shea T."/>
            <person name="Sisk P."/>
            <person name="Stolte C."/>
            <person name="Sykes S."/>
            <person name="Wortman J."/>
            <person name="Nusbaum C."/>
            <person name="Birren B."/>
        </authorList>
    </citation>
    <scope>NUCLEOTIDE SEQUENCE [LARGE SCALE GENOMIC DNA]</scope>
    <source>
        <strain evidence="4">ATCC 50505</strain>
    </source>
</reference>
<feature type="region of interest" description="Disordered" evidence="1">
    <location>
        <begin position="146"/>
        <end position="192"/>
    </location>
</feature>
<dbReference type="HOGENOM" id="CLU_471890_0_0_1"/>
<dbReference type="AlphaFoldDB" id="L2GJS5"/>
<feature type="compositionally biased region" description="Basic and acidic residues" evidence="1">
    <location>
        <begin position="165"/>
        <end position="176"/>
    </location>
</feature>
<organism evidence="3 4">
    <name type="scientific">Vittaforma corneae (strain ATCC 50505)</name>
    <name type="common">Microsporidian parasite</name>
    <name type="synonym">Nosema corneum</name>
    <dbReference type="NCBI Taxonomy" id="993615"/>
    <lineage>
        <taxon>Eukaryota</taxon>
        <taxon>Fungi</taxon>
        <taxon>Fungi incertae sedis</taxon>
        <taxon>Microsporidia</taxon>
        <taxon>Nosematidae</taxon>
        <taxon>Vittaforma</taxon>
    </lineage>
</organism>
<feature type="region of interest" description="Disordered" evidence="1">
    <location>
        <begin position="213"/>
        <end position="240"/>
    </location>
</feature>
<evidence type="ECO:0000313" key="3">
    <source>
        <dbReference type="EMBL" id="ELA40889.1"/>
    </source>
</evidence>
<feature type="chain" id="PRO_5003960193" description="CDT1 Geminin-binding domain-containing protein" evidence="2">
    <location>
        <begin position="22"/>
        <end position="578"/>
    </location>
</feature>
<dbReference type="GeneID" id="19882779"/>
<keyword evidence="4" id="KW-1185">Reference proteome</keyword>
<feature type="compositionally biased region" description="Polar residues" evidence="1">
    <location>
        <begin position="146"/>
        <end position="164"/>
    </location>
</feature>
<evidence type="ECO:0000313" key="4">
    <source>
        <dbReference type="Proteomes" id="UP000011082"/>
    </source>
</evidence>
<keyword evidence="2" id="KW-0732">Signal</keyword>
<sequence length="578" mass="66862">MYIDSLFPLFLLLPLAKERLAMREELPSQTYLRILREIATNLTFKKNDILRMVPKVWCMGKEYDCFSLEDLASIYKRLFSKKLSMPFFISHFEEISILLPFSMIPCKNMGTNNPKYTLMYDTQSMRMSEDLALKIQDQLIKNNANDQATFNHSTPQRYYNATTDSNKESNNKDRSSARYTVVDDNSSSEESDVIQAKMCGTLFKSRFVTEKDDSKSKKRIRIGDSPSNSGNPAIPDEHIRNSEAKKSVNSIKKDDENSHVDQCNSKRRGFYEEVSSESVELVSKFNSPFEVKKKVGGFTSSDVRNRINEAYSKRPIIPIDSFHTAFCEVHGKAINIDTAPCPIPKHRHPTLSKYLRCYEDVVELKLINKMYAINKTEEVKSICQRRFSSYFLKFDDPLFKVSLEALCVNMFSTKVTLSFGDFIELFKTVYSNSFQHVFKSDSPQEYLCNLKSPNIILVKKNDLCTITLCPTHHSSFVEWESPAFHRRIEEIESSIAGCRKTEKVSRLCAVSSFDFFKNHGFSKECMHKVLDILSIADLNIPRKVQKRSTFSALEIEFNDLWRFVQENINFDDKRTYFA</sequence>
<dbReference type="VEuPathDB" id="MicrosporidiaDB:VICG_02069"/>
<protein>
    <recommendedName>
        <fullName evidence="5">CDT1 Geminin-binding domain-containing protein</fullName>
    </recommendedName>
</protein>
<evidence type="ECO:0000256" key="1">
    <source>
        <dbReference type="SAM" id="MobiDB-lite"/>
    </source>
</evidence>
<name>L2GJS5_VITCO</name>
<gene>
    <name evidence="3" type="ORF">VICG_02069</name>
</gene>
<dbReference type="InParanoid" id="L2GJS5"/>
<dbReference type="Proteomes" id="UP000011082">
    <property type="component" value="Unassembled WGS sequence"/>
</dbReference>
<dbReference type="OrthoDB" id="2191347at2759"/>
<evidence type="ECO:0008006" key="5">
    <source>
        <dbReference type="Google" id="ProtNLM"/>
    </source>
</evidence>
<dbReference type="EMBL" id="JH370156">
    <property type="protein sequence ID" value="ELA40889.1"/>
    <property type="molecule type" value="Genomic_DNA"/>
</dbReference>
<accession>L2GJS5</accession>
<feature type="signal peptide" evidence="2">
    <location>
        <begin position="1"/>
        <end position="21"/>
    </location>
</feature>
<dbReference type="RefSeq" id="XP_007605514.1">
    <property type="nucleotide sequence ID" value="XM_007605452.1"/>
</dbReference>